<evidence type="ECO:0000313" key="1">
    <source>
        <dbReference type="EMBL" id="KKL68960.1"/>
    </source>
</evidence>
<gene>
    <name evidence="1" type="ORF">LCGC14_2119750</name>
</gene>
<dbReference type="AlphaFoldDB" id="A0A0F9GHQ4"/>
<name>A0A0F9GHQ4_9ZZZZ</name>
<accession>A0A0F9GHQ4</accession>
<reference evidence="1" key="1">
    <citation type="journal article" date="2015" name="Nature">
        <title>Complex archaea that bridge the gap between prokaryotes and eukaryotes.</title>
        <authorList>
            <person name="Spang A."/>
            <person name="Saw J.H."/>
            <person name="Jorgensen S.L."/>
            <person name="Zaremba-Niedzwiedzka K."/>
            <person name="Martijn J."/>
            <person name="Lind A.E."/>
            <person name="van Eijk R."/>
            <person name="Schleper C."/>
            <person name="Guy L."/>
            <person name="Ettema T.J."/>
        </authorList>
    </citation>
    <scope>NUCLEOTIDE SEQUENCE</scope>
</reference>
<organism evidence="1">
    <name type="scientific">marine sediment metagenome</name>
    <dbReference type="NCBI Taxonomy" id="412755"/>
    <lineage>
        <taxon>unclassified sequences</taxon>
        <taxon>metagenomes</taxon>
        <taxon>ecological metagenomes</taxon>
    </lineage>
</organism>
<proteinExistence type="predicted"/>
<dbReference type="EMBL" id="LAZR01026372">
    <property type="protein sequence ID" value="KKL68960.1"/>
    <property type="molecule type" value="Genomic_DNA"/>
</dbReference>
<sequence length="163" mass="17577">MLQVTIDISEIEHAVEAFEQFPEIARKAVEDSLIEVAPEILAGLKEATPSASGGARGAWEWSLVGQGNKIKFENSHPAINFIDEGTGIFRQGGSLIKPKRKKVMKFTAGGIAGSGIVFAKSVKGTKPANILDNGINFPEIRGKIGIVITQHLNRRLSNLLFQA</sequence>
<protein>
    <submittedName>
        <fullName evidence="1">Uncharacterized protein</fullName>
    </submittedName>
</protein>
<comment type="caution">
    <text evidence="1">The sequence shown here is derived from an EMBL/GenBank/DDBJ whole genome shotgun (WGS) entry which is preliminary data.</text>
</comment>